<keyword evidence="7" id="KW-1185">Reference proteome</keyword>
<dbReference type="Pfam" id="PF12833">
    <property type="entry name" value="HTH_18"/>
    <property type="match status" value="1"/>
</dbReference>
<dbReference type="PANTHER" id="PTHR11019">
    <property type="entry name" value="HTH-TYPE TRANSCRIPTIONAL REGULATOR NIMR"/>
    <property type="match status" value="1"/>
</dbReference>
<dbReference type="Proteomes" id="UP000198982">
    <property type="component" value="Unassembled WGS sequence"/>
</dbReference>
<dbReference type="CDD" id="cd06124">
    <property type="entry name" value="cupin_NimR-like_N"/>
    <property type="match status" value="1"/>
</dbReference>
<proteinExistence type="predicted"/>
<dbReference type="PROSITE" id="PS01124">
    <property type="entry name" value="HTH_ARAC_FAMILY_2"/>
    <property type="match status" value="1"/>
</dbReference>
<evidence type="ECO:0000256" key="1">
    <source>
        <dbReference type="ARBA" id="ARBA00022491"/>
    </source>
</evidence>
<evidence type="ECO:0000256" key="3">
    <source>
        <dbReference type="ARBA" id="ARBA00023125"/>
    </source>
</evidence>
<dbReference type="SUPFAM" id="SSF46689">
    <property type="entry name" value="Homeodomain-like"/>
    <property type="match status" value="1"/>
</dbReference>
<dbReference type="InterPro" id="IPR018060">
    <property type="entry name" value="HTH_AraC"/>
</dbReference>
<dbReference type="GO" id="GO:0043565">
    <property type="term" value="F:sequence-specific DNA binding"/>
    <property type="evidence" value="ECO:0007669"/>
    <property type="project" value="InterPro"/>
</dbReference>
<sequence length="271" mass="30341">MPVLEQQDQAQDPDAIARPVCALRISMQEERWERPWHSHRKAQLLFPAGGVLSCESAEGLWLAPPQCAVWIPSAIEHRVQGLENAQGYCLLVEPEHARSLPQACCTLVMSPLLQELLKRCAQLPFLYDQDGAAGRLVAVTLDELAVAPREQIHLPMPQHAQLRRLAQQILEQPQRRLSLGQWGEQIGLSERSLSRLIVAETGLSFGRWQRQLHILLGLRQLARGDSVECVALTLGYDSASAFIRMFKKAVGQPPGRFFAERRQALEGDQAL</sequence>
<dbReference type="InterPro" id="IPR011051">
    <property type="entry name" value="RmlC_Cupin_sf"/>
</dbReference>
<evidence type="ECO:0000256" key="4">
    <source>
        <dbReference type="ARBA" id="ARBA00023163"/>
    </source>
</evidence>
<dbReference type="FunFam" id="1.10.10.60:FF:000132">
    <property type="entry name" value="AraC family transcriptional regulator"/>
    <property type="match status" value="1"/>
</dbReference>
<dbReference type="SMART" id="SM00342">
    <property type="entry name" value="HTH_ARAC"/>
    <property type="match status" value="1"/>
</dbReference>
<name>A0A1H4LLJ1_9PSED</name>
<accession>A0A1H4LLJ1</accession>
<evidence type="ECO:0000256" key="2">
    <source>
        <dbReference type="ARBA" id="ARBA00023015"/>
    </source>
</evidence>
<protein>
    <submittedName>
        <fullName evidence="6">AraC-type DNA-binding protein</fullName>
    </submittedName>
</protein>
<reference evidence="7" key="1">
    <citation type="submission" date="2016-10" db="EMBL/GenBank/DDBJ databases">
        <authorList>
            <person name="Varghese N."/>
            <person name="Submissions S."/>
        </authorList>
    </citation>
    <scope>NUCLEOTIDE SEQUENCE [LARGE SCALE GENOMIC DNA]</scope>
    <source>
        <strain evidence="7">DSM 9751</strain>
    </source>
</reference>
<dbReference type="GO" id="GO:0003700">
    <property type="term" value="F:DNA-binding transcription factor activity"/>
    <property type="evidence" value="ECO:0007669"/>
    <property type="project" value="InterPro"/>
</dbReference>
<evidence type="ECO:0000259" key="5">
    <source>
        <dbReference type="PROSITE" id="PS01124"/>
    </source>
</evidence>
<keyword evidence="1" id="KW-0678">Repressor</keyword>
<organism evidence="6 7">
    <name type="scientific">Pseudomonas saponiphila</name>
    <dbReference type="NCBI Taxonomy" id="556534"/>
    <lineage>
        <taxon>Bacteria</taxon>
        <taxon>Pseudomonadati</taxon>
        <taxon>Pseudomonadota</taxon>
        <taxon>Gammaproteobacteria</taxon>
        <taxon>Pseudomonadales</taxon>
        <taxon>Pseudomonadaceae</taxon>
        <taxon>Pseudomonas</taxon>
    </lineage>
</organism>
<dbReference type="PANTHER" id="PTHR11019:SF199">
    <property type="entry name" value="HTH-TYPE TRANSCRIPTIONAL REGULATOR NIMR"/>
    <property type="match status" value="1"/>
</dbReference>
<dbReference type="AlphaFoldDB" id="A0A1H4LLJ1"/>
<dbReference type="Gene3D" id="1.10.10.60">
    <property type="entry name" value="Homeodomain-like"/>
    <property type="match status" value="1"/>
</dbReference>
<keyword evidence="2" id="KW-0805">Transcription regulation</keyword>
<keyword evidence="4" id="KW-0804">Transcription</keyword>
<dbReference type="RefSeq" id="WP_092312646.1">
    <property type="nucleotide sequence ID" value="NZ_FNTJ01000001.1"/>
</dbReference>
<keyword evidence="3 6" id="KW-0238">DNA-binding</keyword>
<dbReference type="EMBL" id="FNTJ01000001">
    <property type="protein sequence ID" value="SEB71152.1"/>
    <property type="molecule type" value="Genomic_DNA"/>
</dbReference>
<evidence type="ECO:0000313" key="7">
    <source>
        <dbReference type="Proteomes" id="UP000198982"/>
    </source>
</evidence>
<gene>
    <name evidence="6" type="ORF">SAMN05216178_1957</name>
</gene>
<dbReference type="InterPro" id="IPR009057">
    <property type="entry name" value="Homeodomain-like_sf"/>
</dbReference>
<dbReference type="SUPFAM" id="SSF51182">
    <property type="entry name" value="RmlC-like cupins"/>
    <property type="match status" value="1"/>
</dbReference>
<evidence type="ECO:0000313" key="6">
    <source>
        <dbReference type="EMBL" id="SEB71152.1"/>
    </source>
</evidence>
<feature type="domain" description="HTH araC/xylS-type" evidence="5">
    <location>
        <begin position="163"/>
        <end position="260"/>
    </location>
</feature>